<feature type="region of interest" description="Disordered" evidence="1">
    <location>
        <begin position="15"/>
        <end position="71"/>
    </location>
</feature>
<comment type="caution">
    <text evidence="2">The sequence shown here is derived from an EMBL/GenBank/DDBJ whole genome shotgun (WGS) entry which is preliminary data.</text>
</comment>
<organism evidence="2 3">
    <name type="scientific">Paraburkholderia ferrariae</name>
    <dbReference type="NCBI Taxonomy" id="386056"/>
    <lineage>
        <taxon>Bacteria</taxon>
        <taxon>Pseudomonadati</taxon>
        <taxon>Pseudomonadota</taxon>
        <taxon>Betaproteobacteria</taxon>
        <taxon>Burkholderiales</taxon>
        <taxon>Burkholderiaceae</taxon>
        <taxon>Paraburkholderia</taxon>
    </lineage>
</organism>
<accession>A0ABU9RIG4</accession>
<sequence>MNDLQIRPFHNRGVDSRTLAGIGAPPVTHGPRGGYVADPALSKRSPPQPVRPNSAKRIECPVEPVPARHAP</sequence>
<dbReference type="RefSeq" id="WP_342945645.1">
    <property type="nucleotide sequence ID" value="NZ_JAYMRV010000001.1"/>
</dbReference>
<reference evidence="2 3" key="1">
    <citation type="submission" date="2024-01" db="EMBL/GenBank/DDBJ databases">
        <title>The diversity of rhizobia nodulating Mimosa spp. in eleven states of Brazil covering several biomes is determined by host plant, location, and edaphic factors.</title>
        <authorList>
            <person name="Rouws L."/>
            <person name="Barauna A."/>
            <person name="Beukes C."/>
            <person name="De Faria S.M."/>
            <person name="Gross E."/>
            <person name="Dos Reis Junior F.B."/>
            <person name="Simon M."/>
            <person name="Maluk M."/>
            <person name="Odee D.W."/>
            <person name="Kenicer G."/>
            <person name="Young J.P.W."/>
            <person name="Reis V.M."/>
            <person name="Zilli J."/>
            <person name="James E.K."/>
        </authorList>
    </citation>
    <scope>NUCLEOTIDE SEQUENCE [LARGE SCALE GENOMIC DNA]</scope>
    <source>
        <strain evidence="2 3">JPY167</strain>
    </source>
</reference>
<name>A0ABU9RIG4_9BURK</name>
<proteinExistence type="predicted"/>
<evidence type="ECO:0000313" key="3">
    <source>
        <dbReference type="Proteomes" id="UP001489897"/>
    </source>
</evidence>
<dbReference type="Proteomes" id="UP001489897">
    <property type="component" value="Unassembled WGS sequence"/>
</dbReference>
<evidence type="ECO:0000313" key="2">
    <source>
        <dbReference type="EMBL" id="MEM5419846.1"/>
    </source>
</evidence>
<protein>
    <submittedName>
        <fullName evidence="2">Uncharacterized protein</fullName>
    </submittedName>
</protein>
<dbReference type="EMBL" id="JAYMRV010000001">
    <property type="protein sequence ID" value="MEM5419846.1"/>
    <property type="molecule type" value="Genomic_DNA"/>
</dbReference>
<keyword evidence="3" id="KW-1185">Reference proteome</keyword>
<evidence type="ECO:0000256" key="1">
    <source>
        <dbReference type="SAM" id="MobiDB-lite"/>
    </source>
</evidence>
<gene>
    <name evidence="2" type="ORF">VSR73_02005</name>
</gene>